<proteinExistence type="inferred from homology"/>
<evidence type="ECO:0000256" key="2">
    <source>
        <dbReference type="SAM" id="Phobius"/>
    </source>
</evidence>
<feature type="transmembrane region" description="Helical" evidence="2">
    <location>
        <begin position="40"/>
        <end position="62"/>
    </location>
</feature>
<keyword evidence="2" id="KW-1133">Transmembrane helix</keyword>
<dbReference type="InterPro" id="IPR021765">
    <property type="entry name" value="UstYa-like"/>
</dbReference>
<keyword evidence="2" id="KW-0812">Transmembrane</keyword>
<evidence type="ECO:0000256" key="1">
    <source>
        <dbReference type="ARBA" id="ARBA00035112"/>
    </source>
</evidence>
<keyword evidence="4" id="KW-1185">Reference proteome</keyword>
<gene>
    <name evidence="3" type="ORF">KHLLAP_LOCUS7730</name>
</gene>
<evidence type="ECO:0000313" key="4">
    <source>
        <dbReference type="Proteomes" id="UP001295740"/>
    </source>
</evidence>
<organism evidence="3 4">
    <name type="scientific">Anthostomella pinea</name>
    <dbReference type="NCBI Taxonomy" id="933095"/>
    <lineage>
        <taxon>Eukaryota</taxon>
        <taxon>Fungi</taxon>
        <taxon>Dikarya</taxon>
        <taxon>Ascomycota</taxon>
        <taxon>Pezizomycotina</taxon>
        <taxon>Sordariomycetes</taxon>
        <taxon>Xylariomycetidae</taxon>
        <taxon>Xylariales</taxon>
        <taxon>Xylariaceae</taxon>
        <taxon>Anthostomella</taxon>
    </lineage>
</organism>
<dbReference type="EMBL" id="CAUWAG010000010">
    <property type="protein sequence ID" value="CAJ2507262.1"/>
    <property type="molecule type" value="Genomic_DNA"/>
</dbReference>
<dbReference type="Proteomes" id="UP001295740">
    <property type="component" value="Unassembled WGS sequence"/>
</dbReference>
<reference evidence="3" key="1">
    <citation type="submission" date="2023-10" db="EMBL/GenBank/DDBJ databases">
        <authorList>
            <person name="Hackl T."/>
        </authorList>
    </citation>
    <scope>NUCLEOTIDE SEQUENCE</scope>
</reference>
<evidence type="ECO:0000313" key="3">
    <source>
        <dbReference type="EMBL" id="CAJ2507262.1"/>
    </source>
</evidence>
<comment type="similarity">
    <text evidence="1">Belongs to the ustYa family.</text>
</comment>
<dbReference type="PANTHER" id="PTHR33365">
    <property type="entry name" value="YALI0B05434P"/>
    <property type="match status" value="1"/>
</dbReference>
<dbReference type="GO" id="GO:0043386">
    <property type="term" value="P:mycotoxin biosynthetic process"/>
    <property type="evidence" value="ECO:0007669"/>
    <property type="project" value="InterPro"/>
</dbReference>
<dbReference type="PANTHER" id="PTHR33365:SF12">
    <property type="entry name" value="TAT PATHWAY SIGNAL SEQUENCE"/>
    <property type="match status" value="1"/>
</dbReference>
<keyword evidence="2" id="KW-0472">Membrane</keyword>
<dbReference type="Pfam" id="PF11807">
    <property type="entry name" value="UstYa"/>
    <property type="match status" value="1"/>
</dbReference>
<accession>A0AAI8YJR0</accession>
<dbReference type="AlphaFoldDB" id="A0AAI8YJR0"/>
<comment type="caution">
    <text evidence="3">The sequence shown here is derived from an EMBL/GenBank/DDBJ whole genome shotgun (WGS) entry which is preliminary data.</text>
</comment>
<name>A0AAI8YJR0_9PEZI</name>
<sequence>MGDYPEESQEPLLQSSEEFKETIVVESPRRNVSQFIREDALLIAILLSLLYLVVALTFDVAYSAQCPHNKAMDHHFTLPGDFLQFEERREWYPPQDPWNQEPSEEVDAAWSELLYALNVRVSKEELASLGNNTMNRVQVNGGDYLGAVGVFHYLHCLNNLRKLVHRDYYETRFPGFGDQAAFGTGHADHCIDVIRQAVMCHANTGMHTAEWVDEDNELGGKELRPGLARPLWYWACT</sequence>
<protein>
    <submittedName>
        <fullName evidence="3">Uu.00g084480.m01.CDS01</fullName>
    </submittedName>
</protein>